<evidence type="ECO:0000313" key="1">
    <source>
        <dbReference type="EMBL" id="KAG6948672.1"/>
    </source>
</evidence>
<name>A0A8T1TTN3_9STRA</name>
<comment type="caution">
    <text evidence="1">The sequence shown here is derived from an EMBL/GenBank/DDBJ whole genome shotgun (WGS) entry which is preliminary data.</text>
</comment>
<sequence length="125" mass="14599">MASKFCLGGQGQPCVFPHTEVLVQWIKAMPRDDFLLKMSHVVAFVKEEYEVWILKYLEASKEASLYRLLQLFVRRHGYSFGARLRLEQEKFARDTGDAVTKIYCRQCIFNADRKPRCTMKRSQGS</sequence>
<gene>
    <name evidence="1" type="ORF">JG687_00015334</name>
</gene>
<dbReference type="AlphaFoldDB" id="A0A8T1TTN3"/>
<dbReference type="OrthoDB" id="124685at2759"/>
<proteinExistence type="predicted"/>
<evidence type="ECO:0000313" key="2">
    <source>
        <dbReference type="Proteomes" id="UP000688947"/>
    </source>
</evidence>
<accession>A0A8T1TTN3</accession>
<protein>
    <submittedName>
        <fullName evidence="1">Uncharacterized protein</fullName>
    </submittedName>
</protein>
<dbReference type="EMBL" id="JAENGZ010001351">
    <property type="protein sequence ID" value="KAG6948672.1"/>
    <property type="molecule type" value="Genomic_DNA"/>
</dbReference>
<reference evidence="1" key="1">
    <citation type="submission" date="2021-01" db="EMBL/GenBank/DDBJ databases">
        <title>Phytophthora aleatoria, a newly-described species from Pinus radiata is distinct from Phytophthora cactorum isolates based on comparative genomics.</title>
        <authorList>
            <person name="Mcdougal R."/>
            <person name="Panda P."/>
            <person name="Williams N."/>
            <person name="Studholme D.J."/>
        </authorList>
    </citation>
    <scope>NUCLEOTIDE SEQUENCE</scope>
    <source>
        <strain evidence="1">NZFS 3830</strain>
    </source>
</reference>
<organism evidence="1 2">
    <name type="scientific">Phytophthora cactorum</name>
    <dbReference type="NCBI Taxonomy" id="29920"/>
    <lineage>
        <taxon>Eukaryota</taxon>
        <taxon>Sar</taxon>
        <taxon>Stramenopiles</taxon>
        <taxon>Oomycota</taxon>
        <taxon>Peronosporomycetes</taxon>
        <taxon>Peronosporales</taxon>
        <taxon>Peronosporaceae</taxon>
        <taxon>Phytophthora</taxon>
    </lineage>
</organism>
<dbReference type="Proteomes" id="UP000688947">
    <property type="component" value="Unassembled WGS sequence"/>
</dbReference>